<keyword evidence="5" id="KW-1185">Reference proteome</keyword>
<dbReference type="RefSeq" id="WP_394511078.1">
    <property type="nucleotide sequence ID" value="NZ_JBIGHX010000003.1"/>
</dbReference>
<name>A0ABW7GJS7_9BURK</name>
<accession>A0ABW7GJS7</accession>
<evidence type="ECO:0000256" key="1">
    <source>
        <dbReference type="SAM" id="Phobius"/>
    </source>
</evidence>
<feature type="transmembrane region" description="Helical" evidence="1">
    <location>
        <begin position="63"/>
        <end position="83"/>
    </location>
</feature>
<feature type="transmembrane region" description="Helical" evidence="1">
    <location>
        <begin position="95"/>
        <end position="113"/>
    </location>
</feature>
<feature type="domain" description="Cell wall-active antibiotics response LiaF-like C-terminal" evidence="2">
    <location>
        <begin position="156"/>
        <end position="212"/>
    </location>
</feature>
<evidence type="ECO:0000313" key="5">
    <source>
        <dbReference type="Proteomes" id="UP001606302"/>
    </source>
</evidence>
<dbReference type="InterPro" id="IPR054331">
    <property type="entry name" value="LiaF_TM"/>
</dbReference>
<dbReference type="PANTHER" id="PTHR40763:SF5">
    <property type="entry name" value="MEMBRANE PROTEIN"/>
    <property type="match status" value="1"/>
</dbReference>
<evidence type="ECO:0000313" key="4">
    <source>
        <dbReference type="EMBL" id="MFG6462213.1"/>
    </source>
</evidence>
<dbReference type="Pfam" id="PF22570">
    <property type="entry name" value="LiaF-TM"/>
    <property type="match status" value="1"/>
</dbReference>
<sequence length="240" mass="25864">MPSHPPRSLQHAGHRILFGLIVIGVGVLALLDNLHVFDIALLRTFWPLGLVLWGLGRLAWPRLAGSGFIGVLMIGVGLALTAQNLGFMHFHWRDWWPVVIIVAGLSILMRAVFPRPAAGRPLALTAKPLAPGERVDIDVSFSGINQRVEAGPFSGGHITSTFGGIELDLTQASIADGEARLDISARFSGIELRVPRDWQVVVEITALFGGVEDKTVPPMAPGPRLVLRGDVMFAGVEVKN</sequence>
<protein>
    <submittedName>
        <fullName evidence="4">LiaI-LiaF-like domain-containing protein</fullName>
    </submittedName>
</protein>
<organism evidence="4 5">
    <name type="scientific">Pelomonas lactea</name>
    <dbReference type="NCBI Taxonomy" id="3299030"/>
    <lineage>
        <taxon>Bacteria</taxon>
        <taxon>Pseudomonadati</taxon>
        <taxon>Pseudomonadota</taxon>
        <taxon>Betaproteobacteria</taxon>
        <taxon>Burkholderiales</taxon>
        <taxon>Sphaerotilaceae</taxon>
        <taxon>Roseateles</taxon>
    </lineage>
</organism>
<reference evidence="4 5" key="1">
    <citation type="submission" date="2024-08" db="EMBL/GenBank/DDBJ databases">
        <authorList>
            <person name="Lu H."/>
        </authorList>
    </citation>
    <scope>NUCLEOTIDE SEQUENCE [LARGE SCALE GENOMIC DNA]</scope>
    <source>
        <strain evidence="4 5">DXS20W</strain>
    </source>
</reference>
<dbReference type="EMBL" id="JBIGHX010000003">
    <property type="protein sequence ID" value="MFG6462213.1"/>
    <property type="molecule type" value="Genomic_DNA"/>
</dbReference>
<proteinExistence type="predicted"/>
<comment type="caution">
    <text evidence="4">The sequence shown here is derived from an EMBL/GenBank/DDBJ whole genome shotgun (WGS) entry which is preliminary data.</text>
</comment>
<dbReference type="PANTHER" id="PTHR40763">
    <property type="entry name" value="MEMBRANE PROTEIN-RELATED"/>
    <property type="match status" value="1"/>
</dbReference>
<feature type="transmembrane region" description="Helical" evidence="1">
    <location>
        <begin position="12"/>
        <end position="31"/>
    </location>
</feature>
<dbReference type="Pfam" id="PF09922">
    <property type="entry name" value="LiaF-like_C"/>
    <property type="match status" value="1"/>
</dbReference>
<evidence type="ECO:0000259" key="2">
    <source>
        <dbReference type="Pfam" id="PF09922"/>
    </source>
</evidence>
<gene>
    <name evidence="4" type="ORF">ACG04Q_11595</name>
</gene>
<dbReference type="InterPro" id="IPR024425">
    <property type="entry name" value="LiaF-like_C"/>
</dbReference>
<dbReference type="Proteomes" id="UP001606302">
    <property type="component" value="Unassembled WGS sequence"/>
</dbReference>
<keyword evidence="1" id="KW-1133">Transmembrane helix</keyword>
<evidence type="ECO:0000259" key="3">
    <source>
        <dbReference type="Pfam" id="PF22570"/>
    </source>
</evidence>
<feature type="domain" description="LiaF transmembrane" evidence="3">
    <location>
        <begin position="17"/>
        <end position="110"/>
    </location>
</feature>
<keyword evidence="1" id="KW-0812">Transmembrane</keyword>
<keyword evidence="1" id="KW-0472">Membrane</keyword>